<evidence type="ECO:0000256" key="3">
    <source>
        <dbReference type="ARBA" id="ARBA00022980"/>
    </source>
</evidence>
<evidence type="ECO:0000313" key="6">
    <source>
        <dbReference type="EMBL" id="VEN55889.1"/>
    </source>
</evidence>
<dbReference type="InterPro" id="IPR038097">
    <property type="entry name" value="Ribosomal_eL36_sf"/>
</dbReference>
<dbReference type="PROSITE" id="PS01190">
    <property type="entry name" value="RIBOSOMAL_L36E"/>
    <property type="match status" value="1"/>
</dbReference>
<evidence type="ECO:0000256" key="5">
    <source>
        <dbReference type="RuleBase" id="RU000665"/>
    </source>
</evidence>
<name>A0A653D6S1_CALMS</name>
<feature type="non-terminal residue" evidence="6">
    <location>
        <position position="1"/>
    </location>
</feature>
<keyword evidence="4 5" id="KW-0687">Ribonucleoprotein</keyword>
<dbReference type="FunFam" id="1.10.10.1760:FF:000001">
    <property type="entry name" value="60S ribosomal protein L36"/>
    <property type="match status" value="1"/>
</dbReference>
<dbReference type="GO" id="GO:0003735">
    <property type="term" value="F:structural constituent of ribosome"/>
    <property type="evidence" value="ECO:0007669"/>
    <property type="project" value="InterPro"/>
</dbReference>
<evidence type="ECO:0000256" key="4">
    <source>
        <dbReference type="ARBA" id="ARBA00023274"/>
    </source>
</evidence>
<dbReference type="GO" id="GO:0006412">
    <property type="term" value="P:translation"/>
    <property type="evidence" value="ECO:0007669"/>
    <property type="project" value="InterPro"/>
</dbReference>
<dbReference type="Pfam" id="PF01158">
    <property type="entry name" value="Ribosomal_L36e"/>
    <property type="match status" value="1"/>
</dbReference>
<dbReference type="InterPro" id="IPR000509">
    <property type="entry name" value="Ribosomal_eL36"/>
</dbReference>
<dbReference type="AlphaFoldDB" id="A0A653D6S1"/>
<keyword evidence="7" id="KW-1185">Reference proteome</keyword>
<keyword evidence="3 5" id="KW-0689">Ribosomal protein</keyword>
<evidence type="ECO:0000256" key="1">
    <source>
        <dbReference type="ARBA" id="ARBA00006509"/>
    </source>
</evidence>
<dbReference type="OrthoDB" id="9616667at2759"/>
<proteinExistence type="inferred from homology"/>
<comment type="similarity">
    <text evidence="1 5">Belongs to the eukaryotic ribosomal protein eL36 family.</text>
</comment>
<comment type="subunit">
    <text evidence="2">Component of the large ribosomal subunit.</text>
</comment>
<evidence type="ECO:0000256" key="2">
    <source>
        <dbReference type="ARBA" id="ARBA00011133"/>
    </source>
</evidence>
<protein>
    <recommendedName>
        <fullName evidence="5">60S ribosomal protein L36</fullName>
    </recommendedName>
</protein>
<dbReference type="GO" id="GO:0005840">
    <property type="term" value="C:ribosome"/>
    <property type="evidence" value="ECO:0007669"/>
    <property type="project" value="UniProtKB-KW"/>
</dbReference>
<organism evidence="6 7">
    <name type="scientific">Callosobruchus maculatus</name>
    <name type="common">Southern cowpea weevil</name>
    <name type="synonym">Pulse bruchid</name>
    <dbReference type="NCBI Taxonomy" id="64391"/>
    <lineage>
        <taxon>Eukaryota</taxon>
        <taxon>Metazoa</taxon>
        <taxon>Ecdysozoa</taxon>
        <taxon>Arthropoda</taxon>
        <taxon>Hexapoda</taxon>
        <taxon>Insecta</taxon>
        <taxon>Pterygota</taxon>
        <taxon>Neoptera</taxon>
        <taxon>Endopterygota</taxon>
        <taxon>Coleoptera</taxon>
        <taxon>Polyphaga</taxon>
        <taxon>Cucujiformia</taxon>
        <taxon>Chrysomeloidea</taxon>
        <taxon>Chrysomelidae</taxon>
        <taxon>Bruchinae</taxon>
        <taxon>Bruchini</taxon>
        <taxon>Callosobruchus</taxon>
    </lineage>
</organism>
<dbReference type="EMBL" id="CAACVG010010463">
    <property type="protein sequence ID" value="VEN55889.1"/>
    <property type="molecule type" value="Genomic_DNA"/>
</dbReference>
<dbReference type="Gene3D" id="1.10.10.1760">
    <property type="entry name" value="60S ribosomal protein L36"/>
    <property type="match status" value="1"/>
</dbReference>
<dbReference type="Proteomes" id="UP000410492">
    <property type="component" value="Unassembled WGS sequence"/>
</dbReference>
<sequence>KQAKQNSSRQVEGNPNQTHQIVRDLIGEVVEHSPYEKRAMELLKVYKDKRALAFLKGRLGIHIRAKRKREELSNILTQMRKAQATHK</sequence>
<dbReference type="PANTHER" id="PTHR10114">
    <property type="entry name" value="60S RIBOSOMAL PROTEIN L36"/>
    <property type="match status" value="1"/>
</dbReference>
<accession>A0A653D6S1</accession>
<reference evidence="6 7" key="1">
    <citation type="submission" date="2019-01" db="EMBL/GenBank/DDBJ databases">
        <authorList>
            <person name="Sayadi A."/>
        </authorList>
    </citation>
    <scope>NUCLEOTIDE SEQUENCE [LARGE SCALE GENOMIC DNA]</scope>
</reference>
<gene>
    <name evidence="6" type="ORF">CALMAC_LOCUS14947</name>
</gene>
<dbReference type="GO" id="GO:1990904">
    <property type="term" value="C:ribonucleoprotein complex"/>
    <property type="evidence" value="ECO:0007669"/>
    <property type="project" value="UniProtKB-KW"/>
</dbReference>
<evidence type="ECO:0000313" key="7">
    <source>
        <dbReference type="Proteomes" id="UP000410492"/>
    </source>
</evidence>